<evidence type="ECO:0000256" key="1">
    <source>
        <dbReference type="SAM" id="Phobius"/>
    </source>
</evidence>
<keyword evidence="1" id="KW-0472">Membrane</keyword>
<dbReference type="OrthoDB" id="10442829at2759"/>
<name>A0A2G5DQV3_AQUCA</name>
<dbReference type="EMBL" id="KZ305033">
    <property type="protein sequence ID" value="PIA45901.1"/>
    <property type="molecule type" value="Genomic_DNA"/>
</dbReference>
<organism evidence="3 4">
    <name type="scientific">Aquilegia coerulea</name>
    <name type="common">Rocky mountain columbine</name>
    <dbReference type="NCBI Taxonomy" id="218851"/>
    <lineage>
        <taxon>Eukaryota</taxon>
        <taxon>Viridiplantae</taxon>
        <taxon>Streptophyta</taxon>
        <taxon>Embryophyta</taxon>
        <taxon>Tracheophyta</taxon>
        <taxon>Spermatophyta</taxon>
        <taxon>Magnoliopsida</taxon>
        <taxon>Ranunculales</taxon>
        <taxon>Ranunculaceae</taxon>
        <taxon>Thalictroideae</taxon>
        <taxon>Aquilegia</taxon>
    </lineage>
</organism>
<keyword evidence="1" id="KW-0812">Transmembrane</keyword>
<protein>
    <submittedName>
        <fullName evidence="3">Uncharacterized protein</fullName>
    </submittedName>
</protein>
<dbReference type="InParanoid" id="A0A2G5DQV3"/>
<feature type="transmembrane region" description="Helical" evidence="1">
    <location>
        <begin position="87"/>
        <end position="108"/>
    </location>
</feature>
<evidence type="ECO:0000313" key="4">
    <source>
        <dbReference type="Proteomes" id="UP000230069"/>
    </source>
</evidence>
<dbReference type="Proteomes" id="UP000230069">
    <property type="component" value="Unassembled WGS sequence"/>
</dbReference>
<accession>A0A2G5DQV3</accession>
<gene>
    <name evidence="3" type="ORF">AQUCO_01600271v1</name>
</gene>
<evidence type="ECO:0000256" key="2">
    <source>
        <dbReference type="SAM" id="SignalP"/>
    </source>
</evidence>
<feature type="chain" id="PRO_5013633329" evidence="2">
    <location>
        <begin position="25"/>
        <end position="109"/>
    </location>
</feature>
<keyword evidence="1" id="KW-1133">Transmembrane helix</keyword>
<reference evidence="3 4" key="1">
    <citation type="submission" date="2017-09" db="EMBL/GenBank/DDBJ databases">
        <title>WGS assembly of Aquilegia coerulea Goldsmith.</title>
        <authorList>
            <person name="Hodges S."/>
            <person name="Kramer E."/>
            <person name="Nordborg M."/>
            <person name="Tomkins J."/>
            <person name="Borevitz J."/>
            <person name="Derieg N."/>
            <person name="Yan J."/>
            <person name="Mihaltcheva S."/>
            <person name="Hayes R.D."/>
            <person name="Rokhsar D."/>
        </authorList>
    </citation>
    <scope>NUCLEOTIDE SEQUENCE [LARGE SCALE GENOMIC DNA]</scope>
    <source>
        <strain evidence="4">cv. Goldsmith</strain>
    </source>
</reference>
<dbReference type="AlphaFoldDB" id="A0A2G5DQV3"/>
<evidence type="ECO:0000313" key="3">
    <source>
        <dbReference type="EMBL" id="PIA45901.1"/>
    </source>
</evidence>
<proteinExistence type="predicted"/>
<feature type="signal peptide" evidence="2">
    <location>
        <begin position="1"/>
        <end position="24"/>
    </location>
</feature>
<keyword evidence="4" id="KW-1185">Reference proteome</keyword>
<sequence length="109" mass="12480">MKIISFIIFWFLFMFFCQSPLYLANEQETLQGLKRLNEKDSEGRNSLESTIEKVKRAKGVNSGVDNIHRPKPNTHSDASTLLAKHSFFIIGSLIIQLSLQLLFASLIFF</sequence>
<keyword evidence="2" id="KW-0732">Signal</keyword>